<sequence length="448" mass="49448">MRNALRARLKKDSGRDDVRIDEQPQLVDDAAHAVPITERAGYPVTRKKGSANPKNWVTATGVKVEVDFNRVPWLPDDWGQGVKATKANSRSKPNGGGGTLTSFVSPEMKIYFHKEKVEQHVGRQLTHKDGFNGQVRLARLQAQQAVQLARQQIREDKDTDFFSLLSRAEKKCLPPKEEFHFCVISARRATKLEGVRDIVTVQTQLQEAGVTPTWYVDAESLEDYKALGLKAVVGGKLTPSRNKALDDAAASNKVCVQVSDDIAAWEYRHGEKAVDKTDDAKNKAHAAARRLIVTPVAAARFIIAKMRAAVGLHGKPKLGGAYMLQSCARTFAGPEVVHHHFILGDFLVVDTGSSVRFDENMKLKEDYDFTCAHLKAHGSVLRCNRMTLCVKHYSNCLHLSSRAIQRDGEATKQKATQTVGRRTNRLDLLGRAGGRALPGLALCKCAIP</sequence>
<dbReference type="AlphaFoldDB" id="A0A812MD81"/>
<dbReference type="EMBL" id="CAJNDS010001446">
    <property type="protein sequence ID" value="CAE7259990.1"/>
    <property type="molecule type" value="Genomic_DNA"/>
</dbReference>
<dbReference type="OrthoDB" id="433071at2759"/>
<organism evidence="2 3">
    <name type="scientific">Symbiodinium natans</name>
    <dbReference type="NCBI Taxonomy" id="878477"/>
    <lineage>
        <taxon>Eukaryota</taxon>
        <taxon>Sar</taxon>
        <taxon>Alveolata</taxon>
        <taxon>Dinophyceae</taxon>
        <taxon>Suessiales</taxon>
        <taxon>Symbiodiniaceae</taxon>
        <taxon>Symbiodinium</taxon>
    </lineage>
</organism>
<feature type="region of interest" description="Disordered" evidence="1">
    <location>
        <begin position="82"/>
        <end position="101"/>
    </location>
</feature>
<evidence type="ECO:0000313" key="3">
    <source>
        <dbReference type="Proteomes" id="UP000604046"/>
    </source>
</evidence>
<accession>A0A812MD81</accession>
<evidence type="ECO:0000313" key="2">
    <source>
        <dbReference type="EMBL" id="CAE7259990.1"/>
    </source>
</evidence>
<comment type="caution">
    <text evidence="2">The sequence shown here is derived from an EMBL/GenBank/DDBJ whole genome shotgun (WGS) entry which is preliminary data.</text>
</comment>
<gene>
    <name evidence="2" type="ORF">SNAT2548_LOCUS13563</name>
</gene>
<reference evidence="2" key="1">
    <citation type="submission" date="2021-02" db="EMBL/GenBank/DDBJ databases">
        <authorList>
            <person name="Dougan E. K."/>
            <person name="Rhodes N."/>
            <person name="Thang M."/>
            <person name="Chan C."/>
        </authorList>
    </citation>
    <scope>NUCLEOTIDE SEQUENCE</scope>
</reference>
<evidence type="ECO:0000256" key="1">
    <source>
        <dbReference type="SAM" id="MobiDB-lite"/>
    </source>
</evidence>
<dbReference type="Proteomes" id="UP000604046">
    <property type="component" value="Unassembled WGS sequence"/>
</dbReference>
<name>A0A812MD81_9DINO</name>
<protein>
    <submittedName>
        <fullName evidence="2">Uncharacterized protein</fullName>
    </submittedName>
</protein>
<proteinExistence type="predicted"/>
<keyword evidence="3" id="KW-1185">Reference proteome</keyword>